<proteinExistence type="predicted"/>
<evidence type="ECO:0000313" key="2">
    <source>
        <dbReference type="EMBL" id="MCW1247853.1"/>
    </source>
</evidence>
<keyword evidence="1" id="KW-0812">Transmembrane</keyword>
<sequence length="386" mass="41658">MDQVRRIEEALDDFKNTLPLYREQLESWYSRAADRASQVADLPSLMGMERLIRFGEGTTAVSTQDKDFFSTVAQCPQGGIMTIESKLESVYDIPLGDIVVDVVSMDTGEVTPVTLDAQGIGTFKGEAGRSYRVHVQGDVSPKQIDDLFSSYDGLSSDLTDWLRGEWRGFKPQWAQQSLATSAAAVGNGLLAGGWAAIEGVWDGIGLLSDILKDPSQFGDRLGSSAADLANLAESAPLVMAKLQLLVSDEAALCLLVRTAMLWLEMLPPSELAGGTAAAVASIVVQLAIDLLIGVVLTFVGAGAGIAYLTMRLFRYGARLLDAVKRFISAIFALVNGFMGYVDRYKAVAARGIAAGVKKGRMQLRWDAQRNATLKKQEHHDDASTQS</sequence>
<dbReference type="Proteomes" id="UP001061999">
    <property type="component" value="Unassembled WGS sequence"/>
</dbReference>
<reference evidence="2" key="1">
    <citation type="submission" date="2022-07" db="EMBL/GenBank/DDBJ databases">
        <title>Pseudomonas agronomica sp. nov.: a novel bacterium with biotechnological application in the synthesis of biofertilizers from valorized agricultural residues.</title>
        <authorList>
            <person name="Robas M."/>
            <person name="Fernandez V.M."/>
            <person name="Luna L."/>
            <person name="Provanza A."/>
            <person name="Jimenez P.A."/>
        </authorList>
    </citation>
    <scope>NUCLEOTIDE SEQUENCE</scope>
    <source>
        <strain evidence="2">SAICEU22T</strain>
    </source>
</reference>
<keyword evidence="1" id="KW-0472">Membrane</keyword>
<feature type="non-terminal residue" evidence="2">
    <location>
        <position position="386"/>
    </location>
</feature>
<feature type="transmembrane region" description="Helical" evidence="1">
    <location>
        <begin position="290"/>
        <end position="310"/>
    </location>
</feature>
<protein>
    <submittedName>
        <fullName evidence="2">Type IV secretion protein Rhs</fullName>
    </submittedName>
</protein>
<comment type="caution">
    <text evidence="2">The sequence shown here is derived from an EMBL/GenBank/DDBJ whole genome shotgun (WGS) entry which is preliminary data.</text>
</comment>
<evidence type="ECO:0000256" key="1">
    <source>
        <dbReference type="SAM" id="Phobius"/>
    </source>
</evidence>
<name>A0ABT3FFI0_9PSED</name>
<gene>
    <name evidence="2" type="ORF">OC610_25790</name>
</gene>
<organism evidence="2 3">
    <name type="scientific">Pseudomonas agronomica</name>
    <dbReference type="NCBI Taxonomy" id="2979328"/>
    <lineage>
        <taxon>Bacteria</taxon>
        <taxon>Pseudomonadati</taxon>
        <taxon>Pseudomonadota</taxon>
        <taxon>Gammaproteobacteria</taxon>
        <taxon>Pseudomonadales</taxon>
        <taxon>Pseudomonadaceae</taxon>
        <taxon>Pseudomonas</taxon>
    </lineage>
</organism>
<keyword evidence="1" id="KW-1133">Transmembrane helix</keyword>
<accession>A0ABT3FFI0</accession>
<keyword evidence="3" id="KW-1185">Reference proteome</keyword>
<dbReference type="EMBL" id="JAOSHO010000653">
    <property type="protein sequence ID" value="MCW1247853.1"/>
    <property type="molecule type" value="Genomic_DNA"/>
</dbReference>
<evidence type="ECO:0000313" key="3">
    <source>
        <dbReference type="Proteomes" id="UP001061999"/>
    </source>
</evidence>